<evidence type="ECO:0000313" key="3">
    <source>
        <dbReference type="Proteomes" id="UP000569732"/>
    </source>
</evidence>
<evidence type="ECO:0000313" key="2">
    <source>
        <dbReference type="EMBL" id="NYZ67389.1"/>
    </source>
</evidence>
<dbReference type="RefSeq" id="WP_180569410.1">
    <property type="nucleotide sequence ID" value="NZ_JACCKB010000024.1"/>
</dbReference>
<reference evidence="2 3" key="1">
    <citation type="submission" date="2020-07" db="EMBL/GenBank/DDBJ databases">
        <title>Endozoicomonas sp. nov., isolated from sediment.</title>
        <authorList>
            <person name="Gu T."/>
        </authorList>
    </citation>
    <scope>NUCLEOTIDE SEQUENCE [LARGE SCALE GENOMIC DNA]</scope>
    <source>
        <strain evidence="2 3">SM1973</strain>
    </source>
</reference>
<dbReference type="Pfam" id="PF06940">
    <property type="entry name" value="DUF1287"/>
    <property type="match status" value="1"/>
</dbReference>
<gene>
    <name evidence="2" type="ORF">H0A36_15335</name>
</gene>
<feature type="signal peptide" evidence="1">
    <location>
        <begin position="1"/>
        <end position="21"/>
    </location>
</feature>
<keyword evidence="1" id="KW-0732">Signal</keyword>
<comment type="caution">
    <text evidence="2">The sequence shown here is derived from an EMBL/GenBank/DDBJ whole genome shotgun (WGS) entry which is preliminary data.</text>
</comment>
<proteinExistence type="predicted"/>
<sequence>MVSLVKRCLLLLLLFSVHVIADDFYKSLATAAEERTKYDVTYDGSYYVIDYPNGDVPENIGVCTDVVIRSYRKLDIDLQQALHLDIKKQFSEYPSKRIWGLTRPDKNIDHRRVPNLRAFFTRHGEKLPVTEEGADYKPGELVTWTLPGNLPHIGIISNQKSADGKRPLVVHNIGSGPVLEDMLFVYEVTGRYRYKPLSTSKNALFQ</sequence>
<evidence type="ECO:0000256" key="1">
    <source>
        <dbReference type="SAM" id="SignalP"/>
    </source>
</evidence>
<organism evidence="2 3">
    <name type="scientific">Spartinivicinus marinus</name>
    <dbReference type="NCBI Taxonomy" id="2994442"/>
    <lineage>
        <taxon>Bacteria</taxon>
        <taxon>Pseudomonadati</taxon>
        <taxon>Pseudomonadota</taxon>
        <taxon>Gammaproteobacteria</taxon>
        <taxon>Oceanospirillales</taxon>
        <taxon>Zooshikellaceae</taxon>
        <taxon>Spartinivicinus</taxon>
    </lineage>
</organism>
<protein>
    <submittedName>
        <fullName evidence="2">DUF1287 domain-containing protein</fullName>
    </submittedName>
</protein>
<name>A0A853I421_9GAMM</name>
<feature type="chain" id="PRO_5032411576" evidence="1">
    <location>
        <begin position="22"/>
        <end position="206"/>
    </location>
</feature>
<dbReference type="InterPro" id="IPR009706">
    <property type="entry name" value="DUF1287"/>
</dbReference>
<dbReference type="Proteomes" id="UP000569732">
    <property type="component" value="Unassembled WGS sequence"/>
</dbReference>
<accession>A0A853I421</accession>
<dbReference type="PIRSF" id="PIRSF011444">
    <property type="entry name" value="DUF1287"/>
    <property type="match status" value="1"/>
</dbReference>
<dbReference type="AlphaFoldDB" id="A0A853I421"/>
<dbReference type="EMBL" id="JACCKB010000024">
    <property type="protein sequence ID" value="NYZ67389.1"/>
    <property type="molecule type" value="Genomic_DNA"/>
</dbReference>
<keyword evidence="3" id="KW-1185">Reference proteome</keyword>